<accession>A0AAW8F4L2</accession>
<evidence type="ECO:0000313" key="1">
    <source>
        <dbReference type="EMBL" id="MDQ0649487.1"/>
    </source>
</evidence>
<dbReference type="RefSeq" id="WP_307298854.1">
    <property type="nucleotide sequence ID" value="NZ_JAUSXV010000001.1"/>
</dbReference>
<reference evidence="1 2" key="1">
    <citation type="submission" date="2023-07" db="EMBL/GenBank/DDBJ databases">
        <title>Comparative genomics of wheat-associated soil bacteria to identify genetic determinants of phenazine resistance.</title>
        <authorList>
            <person name="Mouncey N."/>
        </authorList>
    </citation>
    <scope>NUCLEOTIDE SEQUENCE [LARGE SCALE GENOMIC DNA]</scope>
    <source>
        <strain evidence="1 2">W4I9-1</strain>
    </source>
</reference>
<protein>
    <submittedName>
        <fullName evidence="1">Tetrahydromethanopterin S-methyltransferase subunit B</fullName>
    </submittedName>
</protein>
<comment type="caution">
    <text evidence="1">The sequence shown here is derived from an EMBL/GenBank/DDBJ whole genome shotgun (WGS) entry which is preliminary data.</text>
</comment>
<dbReference type="AlphaFoldDB" id="A0AAW8F4L2"/>
<evidence type="ECO:0000313" key="2">
    <source>
        <dbReference type="Proteomes" id="UP001244427"/>
    </source>
</evidence>
<dbReference type="EMBL" id="JAUSXV010000001">
    <property type="protein sequence ID" value="MDQ0649487.1"/>
    <property type="molecule type" value="Genomic_DNA"/>
</dbReference>
<keyword evidence="2" id="KW-1185">Reference proteome</keyword>
<sequence>MTWLRTHRLALTALMFCVAAVAGVHLWLDVMPIAERQEKTITVVEDDTTEIAGQELTLEDARWDEYPSPDGTRVVSVHMRGSGGPDSASCGRVTLSEVHGSRTWLDADDVIDVPYDAGAAYCMNESEPYDIISVFLVPDDAEGPFFLDIDGEDRAVTRFLIEP</sequence>
<name>A0AAW8F4L2_9MICO</name>
<dbReference type="Proteomes" id="UP001244427">
    <property type="component" value="Unassembled WGS sequence"/>
</dbReference>
<gene>
    <name evidence="1" type="ORF">QFZ53_003683</name>
</gene>
<organism evidence="1 2">
    <name type="scientific">Microbacterium natoriense</name>
    <dbReference type="NCBI Taxonomy" id="284570"/>
    <lineage>
        <taxon>Bacteria</taxon>
        <taxon>Bacillati</taxon>
        <taxon>Actinomycetota</taxon>
        <taxon>Actinomycetes</taxon>
        <taxon>Micrococcales</taxon>
        <taxon>Microbacteriaceae</taxon>
        <taxon>Microbacterium</taxon>
    </lineage>
</organism>
<proteinExistence type="predicted"/>